<feature type="domain" description="DNA polymerase III delta subunit C-terminal" evidence="8">
    <location>
        <begin position="246"/>
        <end position="325"/>
    </location>
</feature>
<gene>
    <name evidence="9" type="ORF">SAMN04488506_2092</name>
</gene>
<dbReference type="GO" id="GO:0006261">
    <property type="term" value="P:DNA-templated DNA replication"/>
    <property type="evidence" value="ECO:0007669"/>
    <property type="project" value="TreeGrafter"/>
</dbReference>
<dbReference type="RefSeq" id="WP_092481102.1">
    <property type="nucleotide sequence ID" value="NZ_FOXW01000009.1"/>
</dbReference>
<dbReference type="OrthoDB" id="9810148at2"/>
<dbReference type="Gene3D" id="3.40.50.300">
    <property type="entry name" value="P-loop containing nucleotide triphosphate hydrolases"/>
    <property type="match status" value="1"/>
</dbReference>
<dbReference type="STRING" id="82801.SAMN04488506_2092"/>
<dbReference type="Pfam" id="PF13177">
    <property type="entry name" value="DNA_pol3_delta2"/>
    <property type="match status" value="1"/>
</dbReference>
<evidence type="ECO:0000256" key="2">
    <source>
        <dbReference type="ARBA" id="ARBA00014363"/>
    </source>
</evidence>
<dbReference type="InterPro" id="IPR004622">
    <property type="entry name" value="DNA_pol_HolB"/>
</dbReference>
<dbReference type="Pfam" id="PF09115">
    <property type="entry name" value="DNApol3-delta_C"/>
    <property type="match status" value="1"/>
</dbReference>
<comment type="catalytic activity">
    <reaction evidence="7">
        <text>DNA(n) + a 2'-deoxyribonucleoside 5'-triphosphate = DNA(n+1) + diphosphate</text>
        <dbReference type="Rhea" id="RHEA:22508"/>
        <dbReference type="Rhea" id="RHEA-COMP:17339"/>
        <dbReference type="Rhea" id="RHEA-COMP:17340"/>
        <dbReference type="ChEBI" id="CHEBI:33019"/>
        <dbReference type="ChEBI" id="CHEBI:61560"/>
        <dbReference type="ChEBI" id="CHEBI:173112"/>
        <dbReference type="EC" id="2.7.7.7"/>
    </reaction>
</comment>
<dbReference type="FunFam" id="3.40.50.300:FF:001255">
    <property type="entry name" value="DNA polymerase III subunit delta"/>
    <property type="match status" value="1"/>
</dbReference>
<accession>A0A1I5YLY4</accession>
<proteinExistence type="predicted"/>
<dbReference type="EC" id="2.7.7.7" evidence="1"/>
<dbReference type="EMBL" id="FOXW01000009">
    <property type="protein sequence ID" value="SFQ44907.1"/>
    <property type="molecule type" value="Genomic_DNA"/>
</dbReference>
<dbReference type="GO" id="GO:0003887">
    <property type="term" value="F:DNA-directed DNA polymerase activity"/>
    <property type="evidence" value="ECO:0007669"/>
    <property type="project" value="UniProtKB-KW"/>
</dbReference>
<evidence type="ECO:0000256" key="7">
    <source>
        <dbReference type="ARBA" id="ARBA00049244"/>
    </source>
</evidence>
<dbReference type="InterPro" id="IPR015199">
    <property type="entry name" value="DNA_pol_III_delta_C"/>
</dbReference>
<dbReference type="GO" id="GO:0008408">
    <property type="term" value="F:3'-5' exonuclease activity"/>
    <property type="evidence" value="ECO:0007669"/>
    <property type="project" value="InterPro"/>
</dbReference>
<dbReference type="PANTHER" id="PTHR11669:SF8">
    <property type="entry name" value="DNA POLYMERASE III SUBUNIT DELTA"/>
    <property type="match status" value="1"/>
</dbReference>
<evidence type="ECO:0000256" key="6">
    <source>
        <dbReference type="ARBA" id="ARBA00022932"/>
    </source>
</evidence>
<keyword evidence="6" id="KW-0239">DNA-directed DNA polymerase</keyword>
<evidence type="ECO:0000256" key="5">
    <source>
        <dbReference type="ARBA" id="ARBA00022705"/>
    </source>
</evidence>
<dbReference type="AlphaFoldDB" id="A0A1I5YLY4"/>
<dbReference type="NCBIfam" id="TIGR00678">
    <property type="entry name" value="holB"/>
    <property type="match status" value="1"/>
</dbReference>
<evidence type="ECO:0000256" key="1">
    <source>
        <dbReference type="ARBA" id="ARBA00012417"/>
    </source>
</evidence>
<dbReference type="InterPro" id="IPR050238">
    <property type="entry name" value="DNA_Rep/Repair_Clamp_Loader"/>
</dbReference>
<evidence type="ECO:0000313" key="9">
    <source>
        <dbReference type="EMBL" id="SFQ44907.1"/>
    </source>
</evidence>
<keyword evidence="10" id="KW-1185">Reference proteome</keyword>
<evidence type="ECO:0000256" key="3">
    <source>
        <dbReference type="ARBA" id="ARBA00022679"/>
    </source>
</evidence>
<evidence type="ECO:0000256" key="4">
    <source>
        <dbReference type="ARBA" id="ARBA00022695"/>
    </source>
</evidence>
<dbReference type="GO" id="GO:0009360">
    <property type="term" value="C:DNA polymerase III complex"/>
    <property type="evidence" value="ECO:0007669"/>
    <property type="project" value="InterPro"/>
</dbReference>
<evidence type="ECO:0000313" key="10">
    <source>
        <dbReference type="Proteomes" id="UP000199136"/>
    </source>
</evidence>
<keyword evidence="3" id="KW-0808">Transferase</keyword>
<dbReference type="PANTHER" id="PTHR11669">
    <property type="entry name" value="REPLICATION FACTOR C / DNA POLYMERASE III GAMMA-TAU SUBUNIT"/>
    <property type="match status" value="1"/>
</dbReference>
<protein>
    <recommendedName>
        <fullName evidence="2">DNA polymerase III subunit delta'</fullName>
        <ecNumber evidence="1">2.7.7.7</ecNumber>
    </recommendedName>
</protein>
<organism evidence="9 10">
    <name type="scientific">Desemzia incerta</name>
    <dbReference type="NCBI Taxonomy" id="82801"/>
    <lineage>
        <taxon>Bacteria</taxon>
        <taxon>Bacillati</taxon>
        <taxon>Bacillota</taxon>
        <taxon>Bacilli</taxon>
        <taxon>Lactobacillales</taxon>
        <taxon>Carnobacteriaceae</taxon>
        <taxon>Desemzia</taxon>
    </lineage>
</organism>
<reference evidence="9 10" key="1">
    <citation type="submission" date="2016-10" db="EMBL/GenBank/DDBJ databases">
        <authorList>
            <person name="de Groot N.N."/>
        </authorList>
    </citation>
    <scope>NUCLEOTIDE SEQUENCE [LARGE SCALE GENOMIC DNA]</scope>
    <source>
        <strain evidence="9 10">DSM 20581</strain>
    </source>
</reference>
<keyword evidence="5" id="KW-0235">DNA replication</keyword>
<dbReference type="GO" id="GO:0003677">
    <property type="term" value="F:DNA binding"/>
    <property type="evidence" value="ECO:0007669"/>
    <property type="project" value="InterPro"/>
</dbReference>
<dbReference type="InterPro" id="IPR027417">
    <property type="entry name" value="P-loop_NTPase"/>
</dbReference>
<keyword evidence="4" id="KW-0548">Nucleotidyltransferase</keyword>
<dbReference type="NCBIfam" id="NF005972">
    <property type="entry name" value="PRK08058.1"/>
    <property type="match status" value="1"/>
</dbReference>
<sequence>MKNRINRLQPVLIQQFQKNMQHNKLAHAYLFEGARGTGKKELALWVAAGIFCEHKNEGLPCTTCQNCTRILEGHHPDVVEVEPSGLSIKVEQIRYLKSEFGKRGVEGNKKVFIVTDVEKMTAGAANSLLKFLEEPNGNVTAFLLTTAKNRVLPTILSRCQLIHFSPLPKPVLQEELENTGVTPNQAALLVHLTNDVTKAVEMSQDEWFIDAHQLIWKWFLKIAKKDKQSFVFVQTSIMNHFKERTHYQMALELLLIIYRDALKLAFDADTKQLAFPRYRQELTRFAEDKSSRIIVSSLEEVLTSQKKLESNVNAQGVFEQLAIRLMDERALLSRE</sequence>
<evidence type="ECO:0000259" key="8">
    <source>
        <dbReference type="Pfam" id="PF09115"/>
    </source>
</evidence>
<dbReference type="Proteomes" id="UP000199136">
    <property type="component" value="Unassembled WGS sequence"/>
</dbReference>
<dbReference type="SUPFAM" id="SSF52540">
    <property type="entry name" value="P-loop containing nucleoside triphosphate hydrolases"/>
    <property type="match status" value="1"/>
</dbReference>
<name>A0A1I5YLY4_9LACT</name>